<evidence type="ECO:0000259" key="1">
    <source>
        <dbReference type="Pfam" id="PF16457"/>
    </source>
</evidence>
<dbReference type="OMA" id="DKETWCH"/>
<feature type="domain" description="PH" evidence="1">
    <location>
        <begin position="3"/>
        <end position="75"/>
    </location>
</feature>
<dbReference type="AlphaFoldDB" id="F6VW94"/>
<dbReference type="HOGENOM" id="CLU_1958791_0_0_1"/>
<dbReference type="Proteomes" id="UP000008144">
    <property type="component" value="Unassembled WGS sequence"/>
</dbReference>
<sequence length="128" mass="14494">MTPMLETLPEKLAISDIRDIVSGKNCPHIKNARTHKSTTELAFSILYDPDDALNFIAPDKETWCHWTDGFNALLGKPMVSTKATTDLDMLLTMEMKLRLLDLENIDIPEQPPPMPPLPKNYNFALQDL</sequence>
<dbReference type="Pfam" id="PF16457">
    <property type="entry name" value="PH_12"/>
    <property type="match status" value="1"/>
</dbReference>
<dbReference type="InterPro" id="IPR001849">
    <property type="entry name" value="PH_domain"/>
</dbReference>
<reference evidence="2" key="3">
    <citation type="submission" date="2025-09" db="UniProtKB">
        <authorList>
            <consortium name="Ensembl"/>
        </authorList>
    </citation>
    <scope>IDENTIFICATION</scope>
</reference>
<evidence type="ECO:0000313" key="2">
    <source>
        <dbReference type="Ensembl" id="ENSCINP00000027679.2"/>
    </source>
</evidence>
<dbReference type="STRING" id="7719.ENSCINP00000027679"/>
<reference evidence="2" key="2">
    <citation type="submission" date="2025-08" db="UniProtKB">
        <authorList>
            <consortium name="Ensembl"/>
        </authorList>
    </citation>
    <scope>IDENTIFICATION</scope>
</reference>
<dbReference type="GeneTree" id="ENSGT00940000159455"/>
<dbReference type="SUPFAM" id="SSF50729">
    <property type="entry name" value="PH domain-like"/>
    <property type="match status" value="1"/>
</dbReference>
<name>F6VW94_CIOIN</name>
<dbReference type="InParanoid" id="F6VW94"/>
<organism evidence="2 3">
    <name type="scientific">Ciona intestinalis</name>
    <name type="common">Transparent sea squirt</name>
    <name type="synonym">Ascidia intestinalis</name>
    <dbReference type="NCBI Taxonomy" id="7719"/>
    <lineage>
        <taxon>Eukaryota</taxon>
        <taxon>Metazoa</taxon>
        <taxon>Chordata</taxon>
        <taxon>Tunicata</taxon>
        <taxon>Ascidiacea</taxon>
        <taxon>Phlebobranchia</taxon>
        <taxon>Cionidae</taxon>
        <taxon>Ciona</taxon>
    </lineage>
</organism>
<proteinExistence type="predicted"/>
<dbReference type="Gene3D" id="2.30.29.30">
    <property type="entry name" value="Pleckstrin-homology domain (PH domain)/Phosphotyrosine-binding domain (PTB)"/>
    <property type="match status" value="1"/>
</dbReference>
<dbReference type="InterPro" id="IPR011993">
    <property type="entry name" value="PH-like_dom_sf"/>
</dbReference>
<protein>
    <recommendedName>
        <fullName evidence="1">PH domain-containing protein</fullName>
    </recommendedName>
</protein>
<dbReference type="Ensembl" id="ENSCINT00000027925.2">
    <property type="protein sequence ID" value="ENSCINP00000027679.2"/>
    <property type="gene ID" value="ENSCING00000000597.3"/>
</dbReference>
<evidence type="ECO:0000313" key="3">
    <source>
        <dbReference type="Proteomes" id="UP000008144"/>
    </source>
</evidence>
<reference evidence="3" key="1">
    <citation type="journal article" date="2002" name="Science">
        <title>The draft genome of Ciona intestinalis: insights into chordate and vertebrate origins.</title>
        <authorList>
            <person name="Dehal P."/>
            <person name="Satou Y."/>
            <person name="Campbell R.K."/>
            <person name="Chapman J."/>
            <person name="Degnan B."/>
            <person name="De Tomaso A."/>
            <person name="Davidson B."/>
            <person name="Di Gregorio A."/>
            <person name="Gelpke M."/>
            <person name="Goodstein D.M."/>
            <person name="Harafuji N."/>
            <person name="Hastings K.E."/>
            <person name="Ho I."/>
            <person name="Hotta K."/>
            <person name="Huang W."/>
            <person name="Kawashima T."/>
            <person name="Lemaire P."/>
            <person name="Martinez D."/>
            <person name="Meinertzhagen I.A."/>
            <person name="Necula S."/>
            <person name="Nonaka M."/>
            <person name="Putnam N."/>
            <person name="Rash S."/>
            <person name="Saiga H."/>
            <person name="Satake M."/>
            <person name="Terry A."/>
            <person name="Yamada L."/>
            <person name="Wang H.G."/>
            <person name="Awazu S."/>
            <person name="Azumi K."/>
            <person name="Boore J."/>
            <person name="Branno M."/>
            <person name="Chin-Bow S."/>
            <person name="DeSantis R."/>
            <person name="Doyle S."/>
            <person name="Francino P."/>
            <person name="Keys D.N."/>
            <person name="Haga S."/>
            <person name="Hayashi H."/>
            <person name="Hino K."/>
            <person name="Imai K.S."/>
            <person name="Inaba K."/>
            <person name="Kano S."/>
            <person name="Kobayashi K."/>
            <person name="Kobayashi M."/>
            <person name="Lee B.I."/>
            <person name="Makabe K.W."/>
            <person name="Manohar C."/>
            <person name="Matassi G."/>
            <person name="Medina M."/>
            <person name="Mochizuki Y."/>
            <person name="Mount S."/>
            <person name="Morishita T."/>
            <person name="Miura S."/>
            <person name="Nakayama A."/>
            <person name="Nishizaka S."/>
            <person name="Nomoto H."/>
            <person name="Ohta F."/>
            <person name="Oishi K."/>
            <person name="Rigoutsos I."/>
            <person name="Sano M."/>
            <person name="Sasaki A."/>
            <person name="Sasakura Y."/>
            <person name="Shoguchi E."/>
            <person name="Shin-i T."/>
            <person name="Spagnuolo A."/>
            <person name="Stainier D."/>
            <person name="Suzuki M.M."/>
            <person name="Tassy O."/>
            <person name="Takatori N."/>
            <person name="Tokuoka M."/>
            <person name="Yagi K."/>
            <person name="Yoshizaki F."/>
            <person name="Wada S."/>
            <person name="Zhang C."/>
            <person name="Hyatt P.D."/>
            <person name="Larimer F."/>
            <person name="Detter C."/>
            <person name="Doggett N."/>
            <person name="Glavina T."/>
            <person name="Hawkins T."/>
            <person name="Richardson P."/>
            <person name="Lucas S."/>
            <person name="Kohara Y."/>
            <person name="Levine M."/>
            <person name="Satoh N."/>
            <person name="Rokhsar D.S."/>
        </authorList>
    </citation>
    <scope>NUCLEOTIDE SEQUENCE [LARGE SCALE GENOMIC DNA]</scope>
</reference>
<accession>F6VW94</accession>
<keyword evidence="3" id="KW-1185">Reference proteome</keyword>